<evidence type="ECO:0000313" key="1">
    <source>
        <dbReference type="EMBL" id="GAI59335.1"/>
    </source>
</evidence>
<proteinExistence type="predicted"/>
<organism evidence="1">
    <name type="scientific">marine sediment metagenome</name>
    <dbReference type="NCBI Taxonomy" id="412755"/>
    <lineage>
        <taxon>unclassified sequences</taxon>
        <taxon>metagenomes</taxon>
        <taxon>ecological metagenomes</taxon>
    </lineage>
</organism>
<dbReference type="AlphaFoldDB" id="X1R859"/>
<reference evidence="1" key="1">
    <citation type="journal article" date="2014" name="Front. Microbiol.">
        <title>High frequency of phylogenetically diverse reductive dehalogenase-homologous genes in deep subseafloor sedimentary metagenomes.</title>
        <authorList>
            <person name="Kawai M."/>
            <person name="Futagami T."/>
            <person name="Toyoda A."/>
            <person name="Takaki Y."/>
            <person name="Nishi S."/>
            <person name="Hori S."/>
            <person name="Arai W."/>
            <person name="Tsubouchi T."/>
            <person name="Morono Y."/>
            <person name="Uchiyama I."/>
            <person name="Ito T."/>
            <person name="Fujiyama A."/>
            <person name="Inagaki F."/>
            <person name="Takami H."/>
        </authorList>
    </citation>
    <scope>NUCLEOTIDE SEQUENCE</scope>
    <source>
        <strain evidence="1">Expedition CK06-06</strain>
    </source>
</reference>
<dbReference type="EMBL" id="BARW01002673">
    <property type="protein sequence ID" value="GAI59335.1"/>
    <property type="molecule type" value="Genomic_DNA"/>
</dbReference>
<gene>
    <name evidence="1" type="ORF">S12H4_07298</name>
</gene>
<accession>X1R859</accession>
<sequence length="66" mass="7515">MAYNTRGRIKERFEGIHKNFEWIKVHCAECLKLIADKNPSMSEGVKSLGEGAKMLDDIAQDIYSKV</sequence>
<comment type="caution">
    <text evidence="1">The sequence shown here is derived from an EMBL/GenBank/DDBJ whole genome shotgun (WGS) entry which is preliminary data.</text>
</comment>
<name>X1R859_9ZZZZ</name>
<protein>
    <submittedName>
        <fullName evidence="1">Uncharacterized protein</fullName>
    </submittedName>
</protein>